<sequence>MKAWLQGLGLGQYEQAFRDNDIDASLLPTLTDGDLRELGILSLGHRKRLLAAIPELTKPDEEKPKVVLDRTPQAERRQLTVMFVDLVGSTALSSRLDPEDMRKVLHAYQNAVTGEIARLGGNLAKLMGDGVLAYFGWPSADEDDPERAVQAGLTIVQAVGRLSTPFGEPIAARVGIATGLVIVGDLIGEGAAREEAVVGETPNLAARLQEAAPAGAVVIAAGTRRLLGDTFDLRDLGPVYLKGFDRPVNSFEVLRPRLAESRFEARHPDRSLPMFGRDQELALVLERWRQSVAGEGQAVLVVGEAGIGKSRLVQALLDETAEDPHIVLRYQCSPQYTGTPLWPVVQQLGFAAGFVPEDGDEQKWQKTEALLRRGTDDVSEAAPLIASLLGIEAESPYPFQELSSQQRRARTQAALIQQLLGLERRHPVLIVIEDVHWIDPTTLELFSQVLDRIANARVLMVLTSRPDNQPNLGGHPHVTRLTLNRLGRGSTEAIVSRLSGSQSLPPAVLREIAARTDGVPLFIEELTKAVLEAGMTAPGAVPVSLYASLLARLDRVTGVREVAQVAACVGREFSYSLVAAVSPVSEADLQSALDRLTAAELIFRRGTPPETHYAFKHALVRDAAHESLLKDRRQQLHASIAQALEEHFPESWDMEPELLARHYTEAGLTEQAVEYWRRAGEQALARSAMAEAVTHLTEGLAVLRSLALGQERQQHELRLQLALGQASIAGKGFAAPETGRAYARARELCLELGDVPQLFPVLYGQSVFYFQRGELREAHEIACELLRLGRERLNAAAQMIGHRMVGSTLCQCGRFAESRDAFEAALALYDPVRDRGSGLVYAIDTRVMCLSWLSHLYLILGDPDQALALSRRVPAHVGELEHPGTAAVALAWGCIFDQLLRDPHNAETQAQAAIALGTEQGFPLYRAAGSVVHGWAQAEVGRVADGLAEMRQGLADYRATGAEMWSPYFLGLLADASRREDSAQEGLGLVEAALTQIRHTGGQWIEAELHRVRGELLLARSEPDQQEAELCFHRALALARGQNARLWELQVAMSLARLWSNQHRTQAAHDLLAPICSLFKDGFEISALRDAEILLDRLAPIPRDGADHLNP</sequence>
<dbReference type="GO" id="GO:0005737">
    <property type="term" value="C:cytoplasm"/>
    <property type="evidence" value="ECO:0007669"/>
    <property type="project" value="TreeGrafter"/>
</dbReference>
<dbReference type="PANTHER" id="PTHR16305">
    <property type="entry name" value="TESTICULAR SOLUBLE ADENYLYL CYCLASE"/>
    <property type="match status" value="1"/>
</dbReference>
<evidence type="ECO:0000256" key="2">
    <source>
        <dbReference type="ARBA" id="ARBA00022840"/>
    </source>
</evidence>
<dbReference type="SMART" id="SM00454">
    <property type="entry name" value="SAM"/>
    <property type="match status" value="1"/>
</dbReference>
<dbReference type="EMBL" id="CP016619">
    <property type="protein sequence ID" value="ANY84177.1"/>
    <property type="molecule type" value="Genomic_DNA"/>
</dbReference>
<keyword evidence="5" id="KW-0614">Plasmid</keyword>
<evidence type="ECO:0000313" key="5">
    <source>
        <dbReference type="EMBL" id="ANY84177.1"/>
    </source>
</evidence>
<name>A0A1B2EW42_9HYPH</name>
<keyword evidence="2" id="KW-0067">ATP-binding</keyword>
<feature type="domain" description="Guanylate cyclase" evidence="4">
    <location>
        <begin position="80"/>
        <end position="209"/>
    </location>
</feature>
<dbReference type="InterPro" id="IPR001660">
    <property type="entry name" value="SAM"/>
</dbReference>
<dbReference type="Pfam" id="PF00536">
    <property type="entry name" value="SAM_1"/>
    <property type="match status" value="1"/>
</dbReference>
<dbReference type="Pfam" id="PF00211">
    <property type="entry name" value="Guanylate_cyc"/>
    <property type="match status" value="1"/>
</dbReference>
<dbReference type="InterPro" id="IPR011990">
    <property type="entry name" value="TPR-like_helical_dom_sf"/>
</dbReference>
<dbReference type="GO" id="GO:0004016">
    <property type="term" value="F:adenylate cyclase activity"/>
    <property type="evidence" value="ECO:0007669"/>
    <property type="project" value="UniProtKB-ARBA"/>
</dbReference>
<dbReference type="PROSITE" id="PS50125">
    <property type="entry name" value="GUANYLATE_CYCLASE_2"/>
    <property type="match status" value="1"/>
</dbReference>
<dbReference type="Pfam" id="PF13191">
    <property type="entry name" value="AAA_16"/>
    <property type="match status" value="1"/>
</dbReference>
<dbReference type="InterPro" id="IPR013761">
    <property type="entry name" value="SAM/pointed_sf"/>
</dbReference>
<dbReference type="SUPFAM" id="SSF52540">
    <property type="entry name" value="P-loop containing nucleoside triphosphate hydrolases"/>
    <property type="match status" value="1"/>
</dbReference>
<dbReference type="Gene3D" id="3.30.70.1230">
    <property type="entry name" value="Nucleotide cyclase"/>
    <property type="match status" value="1"/>
</dbReference>
<evidence type="ECO:0000256" key="1">
    <source>
        <dbReference type="ARBA" id="ARBA00022741"/>
    </source>
</evidence>
<gene>
    <name evidence="5" type="ORF">BB934_38690</name>
</gene>
<proteinExistence type="predicted"/>
<protein>
    <recommendedName>
        <fullName evidence="6">Adenylate cyclase</fullName>
    </recommendedName>
</protein>
<feature type="domain" description="SAM" evidence="3">
    <location>
        <begin position="1"/>
        <end position="59"/>
    </location>
</feature>
<keyword evidence="1" id="KW-0547">Nucleotide-binding</keyword>
<evidence type="ECO:0000259" key="3">
    <source>
        <dbReference type="PROSITE" id="PS50105"/>
    </source>
</evidence>
<dbReference type="CDD" id="cd07302">
    <property type="entry name" value="CHD"/>
    <property type="match status" value="1"/>
</dbReference>
<accession>A0A1B2EW42</accession>
<dbReference type="PANTHER" id="PTHR16305:SF28">
    <property type="entry name" value="GUANYLATE CYCLASE DOMAIN-CONTAINING PROTEIN"/>
    <property type="match status" value="1"/>
</dbReference>
<dbReference type="InterPro" id="IPR041664">
    <property type="entry name" value="AAA_16"/>
</dbReference>
<dbReference type="Gene3D" id="1.25.40.10">
    <property type="entry name" value="Tetratricopeptide repeat domain"/>
    <property type="match status" value="1"/>
</dbReference>
<dbReference type="InterPro" id="IPR001054">
    <property type="entry name" value="A/G_cyclase"/>
</dbReference>
<dbReference type="GO" id="GO:0005524">
    <property type="term" value="F:ATP binding"/>
    <property type="evidence" value="ECO:0007669"/>
    <property type="project" value="UniProtKB-KW"/>
</dbReference>
<reference evidence="5" key="1">
    <citation type="submission" date="2016-07" db="EMBL/GenBank/DDBJ databases">
        <title>Microvirga ossetica sp. nov. a new species of rhizobia isolated from root nodules of the legume species Vicia alpestris Steven originated from North Ossetia region in the Caucasus.</title>
        <authorList>
            <person name="Safronova V.I."/>
            <person name="Kuznetsova I.G."/>
            <person name="Sazanova A.L."/>
            <person name="Belimov A."/>
            <person name="Andronov E."/>
            <person name="Osledkin Y.S."/>
            <person name="Onishchuk O.P."/>
            <person name="Kurchak O.N."/>
            <person name="Shaposhnikov A.I."/>
            <person name="Willems A."/>
            <person name="Tikhonovich I.A."/>
        </authorList>
    </citation>
    <scope>NUCLEOTIDE SEQUENCE [LARGE SCALE GENOMIC DNA]</scope>
    <source>
        <strain evidence="5">V5/3M</strain>
        <plasmid evidence="5">unnamed2</plasmid>
    </source>
</reference>
<dbReference type="Gene3D" id="1.10.150.50">
    <property type="entry name" value="Transcription Factor, Ets-1"/>
    <property type="match status" value="1"/>
</dbReference>
<dbReference type="InterPro" id="IPR027417">
    <property type="entry name" value="P-loop_NTPase"/>
</dbReference>
<dbReference type="KEGG" id="moc:BB934_38690"/>
<dbReference type="OrthoDB" id="9785312at2"/>
<dbReference type="PROSITE" id="PS50105">
    <property type="entry name" value="SAM_DOMAIN"/>
    <property type="match status" value="1"/>
</dbReference>
<dbReference type="GO" id="GO:0035556">
    <property type="term" value="P:intracellular signal transduction"/>
    <property type="evidence" value="ECO:0007669"/>
    <property type="project" value="InterPro"/>
</dbReference>
<dbReference type="SUPFAM" id="SSF55073">
    <property type="entry name" value="Nucleotide cyclase"/>
    <property type="match status" value="1"/>
</dbReference>
<dbReference type="InterPro" id="IPR029787">
    <property type="entry name" value="Nucleotide_cyclase"/>
</dbReference>
<evidence type="ECO:0000259" key="4">
    <source>
        <dbReference type="PROSITE" id="PS50125"/>
    </source>
</evidence>
<dbReference type="AlphaFoldDB" id="A0A1B2EW42"/>
<evidence type="ECO:0008006" key="6">
    <source>
        <dbReference type="Google" id="ProtNLM"/>
    </source>
</evidence>
<dbReference type="GO" id="GO:0009190">
    <property type="term" value="P:cyclic nucleotide biosynthetic process"/>
    <property type="evidence" value="ECO:0007669"/>
    <property type="project" value="InterPro"/>
</dbReference>
<dbReference type="SUPFAM" id="SSF48452">
    <property type="entry name" value="TPR-like"/>
    <property type="match status" value="2"/>
</dbReference>
<geneLocation type="plasmid" evidence="5">
    <name>unnamed2</name>
</geneLocation>
<organism evidence="5">
    <name type="scientific">Microvirga ossetica</name>
    <dbReference type="NCBI Taxonomy" id="1882682"/>
    <lineage>
        <taxon>Bacteria</taxon>
        <taxon>Pseudomonadati</taxon>
        <taxon>Pseudomonadota</taxon>
        <taxon>Alphaproteobacteria</taxon>
        <taxon>Hyphomicrobiales</taxon>
        <taxon>Methylobacteriaceae</taxon>
        <taxon>Microvirga</taxon>
    </lineage>
</organism>
<dbReference type="SUPFAM" id="SSF47769">
    <property type="entry name" value="SAM/Pointed domain"/>
    <property type="match status" value="1"/>
</dbReference>
<dbReference type="CDD" id="cd09487">
    <property type="entry name" value="SAM_superfamily"/>
    <property type="match status" value="1"/>
</dbReference>
<dbReference type="Gene3D" id="3.40.50.300">
    <property type="entry name" value="P-loop containing nucleotide triphosphate hydrolases"/>
    <property type="match status" value="1"/>
</dbReference>
<dbReference type="SMART" id="SM00044">
    <property type="entry name" value="CYCc"/>
    <property type="match status" value="1"/>
</dbReference>